<proteinExistence type="inferred from homology"/>
<evidence type="ECO:0000313" key="13">
    <source>
        <dbReference type="EMBL" id="AVN67928.1"/>
    </source>
</evidence>
<evidence type="ECO:0000256" key="4">
    <source>
        <dbReference type="ARBA" id="ARBA00022448"/>
    </source>
</evidence>
<name>A0A2P1H8S8_9NEOP</name>
<accession>A0A2P1H8S8</accession>
<keyword evidence="11" id="KW-0472">Membrane</keyword>
<dbReference type="InterPro" id="IPR001421">
    <property type="entry name" value="ATP8_metazoa"/>
</dbReference>
<keyword evidence="6 12" id="KW-0812">Transmembrane</keyword>
<keyword evidence="4 12" id="KW-0813">Transport</keyword>
<keyword evidence="9 12" id="KW-0406">Ion transport</keyword>
<evidence type="ECO:0000256" key="1">
    <source>
        <dbReference type="ARBA" id="ARBA00004304"/>
    </source>
</evidence>
<evidence type="ECO:0000256" key="8">
    <source>
        <dbReference type="ARBA" id="ARBA00022989"/>
    </source>
</evidence>
<keyword evidence="8" id="KW-1133">Transmembrane helix</keyword>
<dbReference type="GO" id="GO:0015986">
    <property type="term" value="P:proton motive force-driven ATP synthesis"/>
    <property type="evidence" value="ECO:0007669"/>
    <property type="project" value="InterPro"/>
</dbReference>
<evidence type="ECO:0000256" key="9">
    <source>
        <dbReference type="ARBA" id="ARBA00023065"/>
    </source>
</evidence>
<protein>
    <recommendedName>
        <fullName evidence="12">ATP synthase complex subunit 8</fullName>
    </recommendedName>
</protein>
<dbReference type="AlphaFoldDB" id="A0A2P1H8S8"/>
<keyword evidence="10 12" id="KW-0496">Mitochondrion</keyword>
<comment type="subunit">
    <text evidence="3">F-type ATPases have 2 components, CF(1) - the catalytic core - and CF(0) - the membrane proton channel.</text>
</comment>
<organism evidence="13">
    <name type="scientific">Parcoblatta fulvescens</name>
    <dbReference type="NCBI Taxonomy" id="2093445"/>
    <lineage>
        <taxon>Eukaryota</taxon>
        <taxon>Metazoa</taxon>
        <taxon>Ecdysozoa</taxon>
        <taxon>Arthropoda</taxon>
        <taxon>Hexapoda</taxon>
        <taxon>Insecta</taxon>
        <taxon>Pterygota</taxon>
        <taxon>Neoptera</taxon>
        <taxon>Polyneoptera</taxon>
        <taxon>Dictyoptera</taxon>
        <taxon>Blattodea</taxon>
        <taxon>Blaberoidea</taxon>
        <taxon>Blattellidae</taxon>
        <taxon>Parcoblatta</taxon>
    </lineage>
</organism>
<dbReference type="GO" id="GO:0031966">
    <property type="term" value="C:mitochondrial membrane"/>
    <property type="evidence" value="ECO:0007669"/>
    <property type="project" value="UniProtKB-SubCell"/>
</dbReference>
<evidence type="ECO:0000256" key="3">
    <source>
        <dbReference type="ARBA" id="ARBA00011291"/>
    </source>
</evidence>
<dbReference type="Pfam" id="PF00895">
    <property type="entry name" value="ATP-synt_8"/>
    <property type="match status" value="1"/>
</dbReference>
<evidence type="ECO:0000256" key="6">
    <source>
        <dbReference type="ARBA" id="ARBA00022692"/>
    </source>
</evidence>
<dbReference type="EMBL" id="MG882197">
    <property type="protein sequence ID" value="AVN67928.1"/>
    <property type="molecule type" value="Genomic_DNA"/>
</dbReference>
<keyword evidence="5 12" id="KW-0138">CF(0)</keyword>
<comment type="similarity">
    <text evidence="2 12">Belongs to the ATPase protein 8 family.</text>
</comment>
<evidence type="ECO:0000256" key="10">
    <source>
        <dbReference type="ARBA" id="ARBA00023128"/>
    </source>
</evidence>
<dbReference type="GO" id="GO:0015078">
    <property type="term" value="F:proton transmembrane transporter activity"/>
    <property type="evidence" value="ECO:0007669"/>
    <property type="project" value="InterPro"/>
</dbReference>
<keyword evidence="7 12" id="KW-0375">Hydrogen ion transport</keyword>
<evidence type="ECO:0000256" key="5">
    <source>
        <dbReference type="ARBA" id="ARBA00022547"/>
    </source>
</evidence>
<comment type="subcellular location">
    <subcellularLocation>
        <location evidence="1 12">Mitochondrion membrane</location>
        <topology evidence="1 12">Single-pass membrane protein</topology>
    </subcellularLocation>
</comment>
<geneLocation type="mitochondrion" evidence="13"/>
<evidence type="ECO:0000256" key="7">
    <source>
        <dbReference type="ARBA" id="ARBA00022781"/>
    </source>
</evidence>
<evidence type="ECO:0000256" key="12">
    <source>
        <dbReference type="RuleBase" id="RU003661"/>
    </source>
</evidence>
<evidence type="ECO:0000256" key="2">
    <source>
        <dbReference type="ARBA" id="ARBA00008892"/>
    </source>
</evidence>
<evidence type="ECO:0000256" key="11">
    <source>
        <dbReference type="ARBA" id="ARBA00023136"/>
    </source>
</evidence>
<sequence length="52" mass="6386">MPQMMPLSWLLLYMYFCLLLLLFNSMNFYSHIPTPVNLSSKKIYIKIINWKW</sequence>
<gene>
    <name evidence="13" type="primary">atp8</name>
</gene>
<reference evidence="13" key="1">
    <citation type="journal article" date="2018" name="Mol. Biol. Evol.">
        <title>Transoceanic dispersal and plate tectonics shaped global cockroach distributions: evidence from mitochondrial phylogenomics.</title>
        <authorList>
            <person name="Bourguignon T."/>
            <person name="Qian T."/>
            <person name="Ho S.Y.W."/>
            <person name="Juna F."/>
            <person name="Wang Z."/>
            <person name="Arab D.A."/>
            <person name="Cameron S.L."/>
            <person name="Walker J."/>
            <person name="Rentz D."/>
            <person name="Evans T.A."/>
            <person name="Lo N."/>
        </authorList>
    </citation>
    <scope>NUCLEOTIDE SEQUENCE</scope>
</reference>
<dbReference type="GO" id="GO:0045259">
    <property type="term" value="C:proton-transporting ATP synthase complex"/>
    <property type="evidence" value="ECO:0007669"/>
    <property type="project" value="UniProtKB-KW"/>
</dbReference>